<dbReference type="PANTHER" id="PTHR46577:SF1">
    <property type="entry name" value="HTH-TYPE TRANSCRIPTIONAL REGULATORY PROTEIN GABR"/>
    <property type="match status" value="1"/>
</dbReference>
<name>A0A1W2E6I8_9FIRM</name>
<dbReference type="SUPFAM" id="SSF53383">
    <property type="entry name" value="PLP-dependent transferases"/>
    <property type="match status" value="1"/>
</dbReference>
<keyword evidence="5" id="KW-0804">Transcription</keyword>
<evidence type="ECO:0000256" key="1">
    <source>
        <dbReference type="ARBA" id="ARBA00005384"/>
    </source>
</evidence>
<dbReference type="GO" id="GO:0003677">
    <property type="term" value="F:DNA binding"/>
    <property type="evidence" value="ECO:0007669"/>
    <property type="project" value="UniProtKB-KW"/>
</dbReference>
<dbReference type="SUPFAM" id="SSF46785">
    <property type="entry name" value="Winged helix' DNA-binding domain"/>
    <property type="match status" value="1"/>
</dbReference>
<keyword evidence="2" id="KW-0663">Pyridoxal phosphate</keyword>
<dbReference type="Pfam" id="PF00155">
    <property type="entry name" value="Aminotran_1_2"/>
    <property type="match status" value="1"/>
</dbReference>
<dbReference type="GO" id="GO:0003700">
    <property type="term" value="F:DNA-binding transcription factor activity"/>
    <property type="evidence" value="ECO:0007669"/>
    <property type="project" value="InterPro"/>
</dbReference>
<evidence type="ECO:0000259" key="6">
    <source>
        <dbReference type="PROSITE" id="PS50949"/>
    </source>
</evidence>
<accession>A0A1W2E6I8</accession>
<dbReference type="CDD" id="cd07377">
    <property type="entry name" value="WHTH_GntR"/>
    <property type="match status" value="1"/>
</dbReference>
<protein>
    <submittedName>
        <fullName evidence="7">Transcriptional regulator, GntR family</fullName>
    </submittedName>
</protein>
<dbReference type="InterPro" id="IPR036388">
    <property type="entry name" value="WH-like_DNA-bd_sf"/>
</dbReference>
<reference evidence="7 8" key="1">
    <citation type="submission" date="2017-04" db="EMBL/GenBank/DDBJ databases">
        <authorList>
            <person name="Afonso C.L."/>
            <person name="Miller P.J."/>
            <person name="Scott M.A."/>
            <person name="Spackman E."/>
            <person name="Goraichik I."/>
            <person name="Dimitrov K.M."/>
            <person name="Suarez D.L."/>
            <person name="Swayne D.E."/>
        </authorList>
    </citation>
    <scope>NUCLEOTIDE SEQUENCE [LARGE SCALE GENOMIC DNA]</scope>
    <source>
        <strain evidence="7 8">DSM 5090</strain>
    </source>
</reference>
<dbReference type="InterPro" id="IPR015424">
    <property type="entry name" value="PyrdxlP-dep_Trfase"/>
</dbReference>
<evidence type="ECO:0000313" key="7">
    <source>
        <dbReference type="EMBL" id="SMD05255.1"/>
    </source>
</evidence>
<dbReference type="AlphaFoldDB" id="A0A1W2E6I8"/>
<dbReference type="Pfam" id="PF00392">
    <property type="entry name" value="GntR"/>
    <property type="match status" value="1"/>
</dbReference>
<dbReference type="Proteomes" id="UP000192738">
    <property type="component" value="Unassembled WGS sequence"/>
</dbReference>
<organism evidence="7 8">
    <name type="scientific">Sporomusa malonica</name>
    <dbReference type="NCBI Taxonomy" id="112901"/>
    <lineage>
        <taxon>Bacteria</taxon>
        <taxon>Bacillati</taxon>
        <taxon>Bacillota</taxon>
        <taxon>Negativicutes</taxon>
        <taxon>Selenomonadales</taxon>
        <taxon>Sporomusaceae</taxon>
        <taxon>Sporomusa</taxon>
    </lineage>
</organism>
<evidence type="ECO:0000256" key="4">
    <source>
        <dbReference type="ARBA" id="ARBA00023125"/>
    </source>
</evidence>
<dbReference type="PANTHER" id="PTHR46577">
    <property type="entry name" value="HTH-TYPE TRANSCRIPTIONAL REGULATORY PROTEIN GABR"/>
    <property type="match status" value="1"/>
</dbReference>
<dbReference type="CDD" id="cd00609">
    <property type="entry name" value="AAT_like"/>
    <property type="match status" value="1"/>
</dbReference>
<dbReference type="InterPro" id="IPR051446">
    <property type="entry name" value="HTH_trans_reg/aminotransferase"/>
</dbReference>
<evidence type="ECO:0000313" key="8">
    <source>
        <dbReference type="Proteomes" id="UP000192738"/>
    </source>
</evidence>
<feature type="domain" description="HTH gntR-type" evidence="6">
    <location>
        <begin position="10"/>
        <end position="78"/>
    </location>
</feature>
<dbReference type="GO" id="GO:0030170">
    <property type="term" value="F:pyridoxal phosphate binding"/>
    <property type="evidence" value="ECO:0007669"/>
    <property type="project" value="InterPro"/>
</dbReference>
<dbReference type="InterPro" id="IPR015421">
    <property type="entry name" value="PyrdxlP-dep_Trfase_major"/>
</dbReference>
<dbReference type="Gene3D" id="1.10.10.10">
    <property type="entry name" value="Winged helix-like DNA-binding domain superfamily/Winged helix DNA-binding domain"/>
    <property type="match status" value="1"/>
</dbReference>
<dbReference type="InterPro" id="IPR004839">
    <property type="entry name" value="Aminotransferase_I/II_large"/>
</dbReference>
<dbReference type="PRINTS" id="PR00035">
    <property type="entry name" value="HTHGNTR"/>
</dbReference>
<dbReference type="Gene3D" id="3.40.640.10">
    <property type="entry name" value="Type I PLP-dependent aspartate aminotransferase-like (Major domain)"/>
    <property type="match status" value="1"/>
</dbReference>
<gene>
    <name evidence="7" type="ORF">SAMN04488500_12126</name>
</gene>
<evidence type="ECO:0000256" key="5">
    <source>
        <dbReference type="ARBA" id="ARBA00023163"/>
    </source>
</evidence>
<dbReference type="PROSITE" id="PS50949">
    <property type="entry name" value="HTH_GNTR"/>
    <property type="match status" value="1"/>
</dbReference>
<dbReference type="OrthoDB" id="9808770at2"/>
<keyword evidence="8" id="KW-1185">Reference proteome</keyword>
<keyword evidence="3" id="KW-0805">Transcription regulation</keyword>
<sequence length="464" mass="52794">MYLLDTKYKTPLYQQLYQQLRSKILNGELSAQTKLPSSRRLSAELHISRNTVDTAYQQLLSEGYIVGKTRSGYYVETIHNTNFPDYVETPAAEPSAKPLTEKIKYDFQYGKLSPQTFPFSHWQRLTNECLRRDKEQLVNYSPFMGEPGLRREIVKYLRDYRDVKCTADQLLITSGTKHCLILACQLLKPLTSVIAMEDPGFAAAHFTFTNQGFQVSLIPLNHHGLNVKVLRASTAKAVYVTPSHQFPTGRIMPITRRLRLVEWAYEQDSFIIEDDYSCHLRYDVKPIPSLQGLAPEKVIYMGSFSKILSPSLRVAYMVLPKDLAQRMQQEAETLVCPVPLLIQKPLEQFLREGHFESHLRKMLRHFKKKHDTLLHALQETFGDTVSISGINAGLHLLLQLKQPALGSNDLVSRAGRSGIHIHANNLWVESEPGQAARVLLGFGAIALEDIPPAISLLHKVWLEY</sequence>
<comment type="similarity">
    <text evidence="1">In the C-terminal section; belongs to the class-I pyridoxal-phosphate-dependent aminotransferase family.</text>
</comment>
<evidence type="ECO:0000256" key="2">
    <source>
        <dbReference type="ARBA" id="ARBA00022898"/>
    </source>
</evidence>
<dbReference type="SMART" id="SM00345">
    <property type="entry name" value="HTH_GNTR"/>
    <property type="match status" value="1"/>
</dbReference>
<dbReference type="InterPro" id="IPR036390">
    <property type="entry name" value="WH_DNA-bd_sf"/>
</dbReference>
<evidence type="ECO:0000256" key="3">
    <source>
        <dbReference type="ARBA" id="ARBA00023015"/>
    </source>
</evidence>
<dbReference type="STRING" id="112901.SAMN04488500_12126"/>
<keyword evidence="4" id="KW-0238">DNA-binding</keyword>
<dbReference type="RefSeq" id="WP_084577593.1">
    <property type="nucleotide sequence ID" value="NZ_CP155572.1"/>
</dbReference>
<dbReference type="EMBL" id="FWXI01000021">
    <property type="protein sequence ID" value="SMD05255.1"/>
    <property type="molecule type" value="Genomic_DNA"/>
</dbReference>
<dbReference type="InterPro" id="IPR000524">
    <property type="entry name" value="Tscrpt_reg_HTH_GntR"/>
</dbReference>
<proteinExistence type="inferred from homology"/>